<dbReference type="EMBL" id="JBBNAG010000003">
    <property type="protein sequence ID" value="KAK9148327.1"/>
    <property type="molecule type" value="Genomic_DNA"/>
</dbReference>
<gene>
    <name evidence="1" type="ORF">Scep_007084</name>
</gene>
<protein>
    <submittedName>
        <fullName evidence="1">Uncharacterized protein</fullName>
    </submittedName>
</protein>
<dbReference type="Proteomes" id="UP001419268">
    <property type="component" value="Unassembled WGS sequence"/>
</dbReference>
<organism evidence="1 2">
    <name type="scientific">Stephania cephalantha</name>
    <dbReference type="NCBI Taxonomy" id="152367"/>
    <lineage>
        <taxon>Eukaryota</taxon>
        <taxon>Viridiplantae</taxon>
        <taxon>Streptophyta</taxon>
        <taxon>Embryophyta</taxon>
        <taxon>Tracheophyta</taxon>
        <taxon>Spermatophyta</taxon>
        <taxon>Magnoliopsida</taxon>
        <taxon>Ranunculales</taxon>
        <taxon>Menispermaceae</taxon>
        <taxon>Menispermoideae</taxon>
        <taxon>Cissampelideae</taxon>
        <taxon>Stephania</taxon>
    </lineage>
</organism>
<evidence type="ECO:0000313" key="2">
    <source>
        <dbReference type="Proteomes" id="UP001419268"/>
    </source>
</evidence>
<reference evidence="1 2" key="1">
    <citation type="submission" date="2024-01" db="EMBL/GenBank/DDBJ databases">
        <title>Genome assemblies of Stephania.</title>
        <authorList>
            <person name="Yang L."/>
        </authorList>
    </citation>
    <scope>NUCLEOTIDE SEQUENCE [LARGE SCALE GENOMIC DNA]</scope>
    <source>
        <strain evidence="1">JXDWG</strain>
        <tissue evidence="1">Leaf</tissue>
    </source>
</reference>
<evidence type="ECO:0000313" key="1">
    <source>
        <dbReference type="EMBL" id="KAK9148327.1"/>
    </source>
</evidence>
<proteinExistence type="predicted"/>
<comment type="caution">
    <text evidence="1">The sequence shown here is derived from an EMBL/GenBank/DDBJ whole genome shotgun (WGS) entry which is preliminary data.</text>
</comment>
<keyword evidence="2" id="KW-1185">Reference proteome</keyword>
<name>A0AAP0PLF8_9MAGN</name>
<dbReference type="AlphaFoldDB" id="A0AAP0PLF8"/>
<accession>A0AAP0PLF8</accession>
<sequence length="65" mass="7320">MHEPHLRLGQLQDLFVDACQCWNPHRAIVNSLHDFQQSFPFPSHLPSLSLSDKMQSGVSGRLAHG</sequence>